<feature type="region of interest" description="Disordered" evidence="1">
    <location>
        <begin position="354"/>
        <end position="432"/>
    </location>
</feature>
<organism evidence="2 3">
    <name type="scientific">Klebsormidium nitens</name>
    <name type="common">Green alga</name>
    <name type="synonym">Ulothrix nitens</name>
    <dbReference type="NCBI Taxonomy" id="105231"/>
    <lineage>
        <taxon>Eukaryota</taxon>
        <taxon>Viridiplantae</taxon>
        <taxon>Streptophyta</taxon>
        <taxon>Klebsormidiophyceae</taxon>
        <taxon>Klebsormidiales</taxon>
        <taxon>Klebsormidiaceae</taxon>
        <taxon>Klebsormidium</taxon>
    </lineage>
</organism>
<dbReference type="AlphaFoldDB" id="A0A1Y1IQ90"/>
<sequence>MHDWRVFSEKEVTSDGRVVVAVLASFVEELSRTASLPEPGSAEGPANSKWYSRCKRISDLFGASKGRGHGVLQPPAIDSKYQGLEGRTVSIEDATVYVFNEWLERGTWAETSIQMQTWKEQREAWASEGLSTADQLRREGEAMADMLRALPVFVVRGLSGAYYSETQLKYATGTNAHPFQLYQMLRDSANRKGREGAVGTPDEEREDDVGAKDLGWRPLGDRDEESEFEVAEEVEGEGVSKERLIRAIGYEVPGAAEPQGGGVGARERALAAPAGGASAVTLRVGLGDLCAADRTPEAFAKIVVRSAVSQGLGVQGAMRRAVWQYQAVGRDHVALRREFLKILATVIEAAPELPIPEAPGPAAAGAGGPRSATANQENADVDSEGTETDLEGESEIEESESEEGGSESEDSGSVDLEKEEEEEIGGSLFYEKAGRETTGKAPVKGLGDMGRGFWEAFRIPGEAVMMASKYNAEIAEKFKAKHNLWLLSVLSRFFPTTIPFPTPDHEVLFSENLVGRALPEAFDEPGRNMMNLVGRALPEAFDEPGRNMMVEALYVSEGLPVDKTGYASSQQLMNMVVKLRGSEWELGEGLTGGGESGAAGTGGESEMQAFKRARAEFRQDAGVIAEHEAMIEQVKAKRGKF</sequence>
<feature type="compositionally biased region" description="Acidic residues" evidence="1">
    <location>
        <begin position="222"/>
        <end position="235"/>
    </location>
</feature>
<dbReference type="Proteomes" id="UP000054558">
    <property type="component" value="Unassembled WGS sequence"/>
</dbReference>
<reference evidence="2 3" key="1">
    <citation type="journal article" date="2014" name="Nat. Commun.">
        <title>Klebsormidium flaccidum genome reveals primary factors for plant terrestrial adaptation.</title>
        <authorList>
            <person name="Hori K."/>
            <person name="Maruyama F."/>
            <person name="Fujisawa T."/>
            <person name="Togashi T."/>
            <person name="Yamamoto N."/>
            <person name="Seo M."/>
            <person name="Sato S."/>
            <person name="Yamada T."/>
            <person name="Mori H."/>
            <person name="Tajima N."/>
            <person name="Moriyama T."/>
            <person name="Ikeuchi M."/>
            <person name="Watanabe M."/>
            <person name="Wada H."/>
            <person name="Kobayashi K."/>
            <person name="Saito M."/>
            <person name="Masuda T."/>
            <person name="Sasaki-Sekimoto Y."/>
            <person name="Mashiguchi K."/>
            <person name="Awai K."/>
            <person name="Shimojima M."/>
            <person name="Masuda S."/>
            <person name="Iwai M."/>
            <person name="Nobusawa T."/>
            <person name="Narise T."/>
            <person name="Kondo S."/>
            <person name="Saito H."/>
            <person name="Sato R."/>
            <person name="Murakawa M."/>
            <person name="Ihara Y."/>
            <person name="Oshima-Yamada Y."/>
            <person name="Ohtaka K."/>
            <person name="Satoh M."/>
            <person name="Sonobe K."/>
            <person name="Ishii M."/>
            <person name="Ohtani R."/>
            <person name="Kanamori-Sato M."/>
            <person name="Honoki R."/>
            <person name="Miyazaki D."/>
            <person name="Mochizuki H."/>
            <person name="Umetsu J."/>
            <person name="Higashi K."/>
            <person name="Shibata D."/>
            <person name="Kamiya Y."/>
            <person name="Sato N."/>
            <person name="Nakamura Y."/>
            <person name="Tabata S."/>
            <person name="Ida S."/>
            <person name="Kurokawa K."/>
            <person name="Ohta H."/>
        </authorList>
    </citation>
    <scope>NUCLEOTIDE SEQUENCE [LARGE SCALE GENOMIC DNA]</scope>
    <source>
        <strain evidence="2 3">NIES-2285</strain>
    </source>
</reference>
<evidence type="ECO:0000313" key="3">
    <source>
        <dbReference type="Proteomes" id="UP000054558"/>
    </source>
</evidence>
<evidence type="ECO:0000256" key="1">
    <source>
        <dbReference type="SAM" id="MobiDB-lite"/>
    </source>
</evidence>
<dbReference type="EMBL" id="DF238239">
    <property type="protein sequence ID" value="GAQ93085.1"/>
    <property type="molecule type" value="Genomic_DNA"/>
</dbReference>
<protein>
    <submittedName>
        <fullName evidence="2">Uncharacterized protein</fullName>
    </submittedName>
</protein>
<evidence type="ECO:0000313" key="2">
    <source>
        <dbReference type="EMBL" id="GAQ93085.1"/>
    </source>
</evidence>
<name>A0A1Y1IQ90_KLENI</name>
<accession>A0A1Y1IQ90</accession>
<proteinExistence type="predicted"/>
<feature type="compositionally biased region" description="Basic and acidic residues" evidence="1">
    <location>
        <begin position="208"/>
        <end position="221"/>
    </location>
</feature>
<keyword evidence="3" id="KW-1185">Reference proteome</keyword>
<feature type="compositionally biased region" description="Acidic residues" evidence="1">
    <location>
        <begin position="379"/>
        <end position="424"/>
    </location>
</feature>
<feature type="region of interest" description="Disordered" evidence="1">
    <location>
        <begin position="190"/>
        <end position="235"/>
    </location>
</feature>
<gene>
    <name evidence="2" type="ORF">KFL_012900010</name>
</gene>